<reference evidence="5" key="1">
    <citation type="submission" date="2013-09" db="EMBL/GenBank/DDBJ databases">
        <title>Corchorus olitorius genome sequencing.</title>
        <authorList>
            <person name="Alam M."/>
            <person name="Haque M.S."/>
            <person name="Islam M.S."/>
            <person name="Emdad E.M."/>
            <person name="Islam M.M."/>
            <person name="Ahmed B."/>
            <person name="Halim A."/>
            <person name="Hossen Q.M.M."/>
            <person name="Hossain M.Z."/>
            <person name="Ahmed R."/>
            <person name="Khan M.M."/>
            <person name="Islam R."/>
            <person name="Rashid M.M."/>
            <person name="Khan S.A."/>
            <person name="Rahman M.S."/>
            <person name="Alam M."/>
            <person name="Yahiya A.S."/>
            <person name="Khan M.S."/>
            <person name="Azam M.S."/>
            <person name="Haque T."/>
            <person name="Lashkar M.Z.H."/>
            <person name="Akhand A.I."/>
            <person name="Morshed G."/>
            <person name="Roy S."/>
            <person name="Uddin K.S."/>
            <person name="Rabeya T."/>
            <person name="Hossain A.S."/>
            <person name="Chowdhury A."/>
            <person name="Snigdha A.R."/>
            <person name="Mortoza M.S."/>
            <person name="Matin S.A."/>
            <person name="Hoque S.M.E."/>
            <person name="Islam M.K."/>
            <person name="Roy D.K."/>
            <person name="Haider R."/>
            <person name="Moosa M.M."/>
            <person name="Elias S.M."/>
            <person name="Hasan A.M."/>
            <person name="Jahan S."/>
            <person name="Shafiuddin M."/>
            <person name="Mahmood N."/>
            <person name="Shommy N.S."/>
        </authorList>
    </citation>
    <scope>NUCLEOTIDE SEQUENCE [LARGE SCALE GENOMIC DNA]</scope>
    <source>
        <strain evidence="5">cv. O-4</strain>
    </source>
</reference>
<evidence type="ECO:0000313" key="5">
    <source>
        <dbReference type="Proteomes" id="UP000187203"/>
    </source>
</evidence>
<dbReference type="OrthoDB" id="427280at2759"/>
<dbReference type="GO" id="GO:0034976">
    <property type="term" value="P:response to endoplasmic reticulum stress"/>
    <property type="evidence" value="ECO:0007669"/>
    <property type="project" value="TreeGrafter"/>
</dbReference>
<dbReference type="GO" id="GO:0005783">
    <property type="term" value="C:endoplasmic reticulum"/>
    <property type="evidence" value="ECO:0007669"/>
    <property type="project" value="TreeGrafter"/>
</dbReference>
<accession>A0A1R3IFD7</accession>
<dbReference type="Proteomes" id="UP000187203">
    <property type="component" value="Unassembled WGS sequence"/>
</dbReference>
<dbReference type="Pfam" id="PF00085">
    <property type="entry name" value="Thioredoxin"/>
    <property type="match status" value="1"/>
</dbReference>
<dbReference type="GO" id="GO:0006457">
    <property type="term" value="P:protein folding"/>
    <property type="evidence" value="ECO:0007669"/>
    <property type="project" value="TreeGrafter"/>
</dbReference>
<keyword evidence="2" id="KW-1133">Transmembrane helix</keyword>
<proteinExistence type="inferred from homology"/>
<evidence type="ECO:0000313" key="4">
    <source>
        <dbReference type="EMBL" id="OMO81293.1"/>
    </source>
</evidence>
<evidence type="ECO:0000256" key="2">
    <source>
        <dbReference type="SAM" id="Phobius"/>
    </source>
</evidence>
<organism evidence="4 5">
    <name type="scientific">Corchorus olitorius</name>
    <dbReference type="NCBI Taxonomy" id="93759"/>
    <lineage>
        <taxon>Eukaryota</taxon>
        <taxon>Viridiplantae</taxon>
        <taxon>Streptophyta</taxon>
        <taxon>Embryophyta</taxon>
        <taxon>Tracheophyta</taxon>
        <taxon>Spermatophyta</taxon>
        <taxon>Magnoliopsida</taxon>
        <taxon>eudicotyledons</taxon>
        <taxon>Gunneridae</taxon>
        <taxon>Pentapetalae</taxon>
        <taxon>rosids</taxon>
        <taxon>malvids</taxon>
        <taxon>Malvales</taxon>
        <taxon>Malvaceae</taxon>
        <taxon>Grewioideae</taxon>
        <taxon>Apeibeae</taxon>
        <taxon>Corchorus</taxon>
    </lineage>
</organism>
<dbReference type="Gene3D" id="3.40.30.10">
    <property type="entry name" value="Glutaredoxin"/>
    <property type="match status" value="2"/>
</dbReference>
<dbReference type="STRING" id="93759.A0A1R3IFD7"/>
<dbReference type="PROSITE" id="PS51352">
    <property type="entry name" value="THIOREDOXIN_2"/>
    <property type="match status" value="1"/>
</dbReference>
<sequence length="316" mass="35951">MSKTRNILPLIIFLVLPITLIIFWLCSSLPHNSSLLEKLDCFDLQQVIEEILLPKPVGNEHVTMQPVINEKDHEVVVIKLTEQNFSSFIAENEFVMVKFYAPWSQSSQRLAPIYEAAAAAMKDDGVAFAQVDCVLEHELAEKYHIRGYPSLFLFAGGVRQYYDGKKERDDIVRWVRESIAGIPIITEKDDAEHLLATDFIKIVGFYDTLKGPNSKELLTASKLRPDLKFYQTTSPEIAEIFRIDPKIIYPVVVQLGTEYENFKQYVGSFSGLNLAKLLPSTGKPHYSKERAAVVSQYPRKKVAKTEGRNVKRGLHF</sequence>
<dbReference type="InterPro" id="IPR013766">
    <property type="entry name" value="Thioredoxin_domain"/>
</dbReference>
<gene>
    <name evidence="4" type="ORF">COLO4_23671</name>
</gene>
<keyword evidence="2" id="KW-0472">Membrane</keyword>
<dbReference type="CDD" id="cd02961">
    <property type="entry name" value="PDI_a_family"/>
    <property type="match status" value="1"/>
</dbReference>
<evidence type="ECO:0000256" key="1">
    <source>
        <dbReference type="ARBA" id="ARBA00006347"/>
    </source>
</evidence>
<dbReference type="EMBL" id="AWUE01018319">
    <property type="protein sequence ID" value="OMO81293.1"/>
    <property type="molecule type" value="Genomic_DNA"/>
</dbReference>
<dbReference type="CDD" id="cd02981">
    <property type="entry name" value="PDI_b_family"/>
    <property type="match status" value="1"/>
</dbReference>
<feature type="domain" description="Thioredoxin" evidence="3">
    <location>
        <begin position="42"/>
        <end position="180"/>
    </location>
</feature>
<dbReference type="PANTHER" id="PTHR18929">
    <property type="entry name" value="PROTEIN DISULFIDE ISOMERASE"/>
    <property type="match status" value="1"/>
</dbReference>
<dbReference type="SUPFAM" id="SSF52833">
    <property type="entry name" value="Thioredoxin-like"/>
    <property type="match status" value="2"/>
</dbReference>
<comment type="similarity">
    <text evidence="1">Belongs to the protein disulfide isomerase family.</text>
</comment>
<evidence type="ECO:0000259" key="3">
    <source>
        <dbReference type="PROSITE" id="PS51352"/>
    </source>
</evidence>
<protein>
    <submittedName>
        <fullName evidence="4">Thioredoxin-like protein</fullName>
    </submittedName>
</protein>
<dbReference type="GO" id="GO:0003756">
    <property type="term" value="F:protein disulfide isomerase activity"/>
    <property type="evidence" value="ECO:0007669"/>
    <property type="project" value="TreeGrafter"/>
</dbReference>
<comment type="caution">
    <text evidence="4">The sequence shown here is derived from an EMBL/GenBank/DDBJ whole genome shotgun (WGS) entry which is preliminary data.</text>
</comment>
<dbReference type="InterPro" id="IPR036249">
    <property type="entry name" value="Thioredoxin-like_sf"/>
</dbReference>
<dbReference type="PANTHER" id="PTHR18929:SF246">
    <property type="entry name" value="PROTEIN DISULFIDE ISOMERASE-LIKE 1-4"/>
    <property type="match status" value="1"/>
</dbReference>
<feature type="transmembrane region" description="Helical" evidence="2">
    <location>
        <begin position="7"/>
        <end position="25"/>
    </location>
</feature>
<dbReference type="AlphaFoldDB" id="A0A1R3IFD7"/>
<name>A0A1R3IFD7_9ROSI</name>
<keyword evidence="2" id="KW-0812">Transmembrane</keyword>
<keyword evidence="5" id="KW-1185">Reference proteome</keyword>